<dbReference type="AlphaFoldDB" id="A0A8T0IT74"/>
<comment type="caution">
    <text evidence="4">The sequence shown here is derived from an EMBL/GenBank/DDBJ whole genome shotgun (WGS) entry which is preliminary data.</text>
</comment>
<name>A0A8T0IT74_CERPU</name>
<dbReference type="EMBL" id="CM026422">
    <property type="protein sequence ID" value="KAG0586362.1"/>
    <property type="molecule type" value="Genomic_DNA"/>
</dbReference>
<comment type="similarity">
    <text evidence="3">Belongs to the APS1/VSP family.</text>
</comment>
<evidence type="ECO:0000256" key="2">
    <source>
        <dbReference type="ARBA" id="ARBA00023180"/>
    </source>
</evidence>
<evidence type="ECO:0000256" key="1">
    <source>
        <dbReference type="ARBA" id="ARBA00022729"/>
    </source>
</evidence>
<proteinExistence type="inferred from homology"/>
<dbReference type="InterPro" id="IPR014403">
    <property type="entry name" value="APS1/VSP"/>
</dbReference>
<gene>
    <name evidence="4" type="ORF">KC19_2G084700</name>
</gene>
<evidence type="ECO:0000313" key="4">
    <source>
        <dbReference type="EMBL" id="KAG0586362.1"/>
    </source>
</evidence>
<evidence type="ECO:0000256" key="3">
    <source>
        <dbReference type="PIRNR" id="PIRNR002674"/>
    </source>
</evidence>
<dbReference type="InterPro" id="IPR005519">
    <property type="entry name" value="Acid_phosphat_B-like"/>
</dbReference>
<dbReference type="InterPro" id="IPR036412">
    <property type="entry name" value="HAD-like_sf"/>
</dbReference>
<dbReference type="CDD" id="cd07535">
    <property type="entry name" value="HAD_VSP"/>
    <property type="match status" value="1"/>
</dbReference>
<keyword evidence="5" id="KW-1185">Reference proteome</keyword>
<keyword evidence="1" id="KW-0732">Signal</keyword>
<dbReference type="PIRSF" id="PIRSF002674">
    <property type="entry name" value="VSP"/>
    <property type="match status" value="1"/>
</dbReference>
<protein>
    <recommendedName>
        <fullName evidence="6">Acid phosphatase</fullName>
    </recommendedName>
</protein>
<keyword evidence="2" id="KW-0325">Glycoprotein</keyword>
<organism evidence="4 5">
    <name type="scientific">Ceratodon purpureus</name>
    <name type="common">Fire moss</name>
    <name type="synonym">Dicranum purpureum</name>
    <dbReference type="NCBI Taxonomy" id="3225"/>
    <lineage>
        <taxon>Eukaryota</taxon>
        <taxon>Viridiplantae</taxon>
        <taxon>Streptophyta</taxon>
        <taxon>Embryophyta</taxon>
        <taxon>Bryophyta</taxon>
        <taxon>Bryophytina</taxon>
        <taxon>Bryopsida</taxon>
        <taxon>Dicranidae</taxon>
        <taxon>Pseudoditrichales</taxon>
        <taxon>Ditrichaceae</taxon>
        <taxon>Ceratodon</taxon>
    </lineage>
</organism>
<dbReference type="Pfam" id="PF03767">
    <property type="entry name" value="Acid_phosphat_B"/>
    <property type="match status" value="1"/>
</dbReference>
<accession>A0A8T0IT74</accession>
<sequence>MLSTSLDIKPQTSYLVVYSGGAPSCTETVAMVKICAITVLLVLSVLSKTADGRKLIPRLLAQKTTCGSFFYNSQVNNDQGWKTVPEECVDGVGAYMEGAQFQADASGVSTAAEAYLTSITPTGDGKDIVVFDIDETALSNLPYYRQHKYGGEAFNSTPFDLWVEEGTAPAVPATLELFNTLIAAKFGVVFLTGRSESQREITVTNLYRAGYKNWTELILKSPEESGTTAVYYKSKKRTELAEKGYHIYSSVGDQWSDITGPYVGNRTFKVPNPMYFIA</sequence>
<evidence type="ECO:0000313" key="5">
    <source>
        <dbReference type="Proteomes" id="UP000822688"/>
    </source>
</evidence>
<dbReference type="Gene3D" id="3.40.50.1000">
    <property type="entry name" value="HAD superfamily/HAD-like"/>
    <property type="match status" value="1"/>
</dbReference>
<dbReference type="SUPFAM" id="SSF56784">
    <property type="entry name" value="HAD-like"/>
    <property type="match status" value="1"/>
</dbReference>
<dbReference type="PANTHER" id="PTHR31284">
    <property type="entry name" value="ACID PHOSPHATASE-LIKE PROTEIN"/>
    <property type="match status" value="1"/>
</dbReference>
<reference evidence="4" key="1">
    <citation type="submission" date="2020-06" db="EMBL/GenBank/DDBJ databases">
        <title>WGS assembly of Ceratodon purpureus strain R40.</title>
        <authorList>
            <person name="Carey S.B."/>
            <person name="Jenkins J."/>
            <person name="Shu S."/>
            <person name="Lovell J.T."/>
            <person name="Sreedasyam A."/>
            <person name="Maumus F."/>
            <person name="Tiley G.P."/>
            <person name="Fernandez-Pozo N."/>
            <person name="Barry K."/>
            <person name="Chen C."/>
            <person name="Wang M."/>
            <person name="Lipzen A."/>
            <person name="Daum C."/>
            <person name="Saski C.A."/>
            <person name="Payton A.C."/>
            <person name="Mcbreen J.C."/>
            <person name="Conrad R.E."/>
            <person name="Kollar L.M."/>
            <person name="Olsson S."/>
            <person name="Huttunen S."/>
            <person name="Landis J.B."/>
            <person name="Wickett N.J."/>
            <person name="Johnson M.G."/>
            <person name="Rensing S.A."/>
            <person name="Grimwood J."/>
            <person name="Schmutz J."/>
            <person name="Mcdaniel S.F."/>
        </authorList>
    </citation>
    <scope>NUCLEOTIDE SEQUENCE</scope>
    <source>
        <strain evidence="4">R40</strain>
    </source>
</reference>
<evidence type="ECO:0008006" key="6">
    <source>
        <dbReference type="Google" id="ProtNLM"/>
    </source>
</evidence>
<dbReference type="PANTHER" id="PTHR31284:SF10">
    <property type="entry name" value="ACID PHOSPHATASE-LIKE PROTEIN"/>
    <property type="match status" value="1"/>
</dbReference>
<dbReference type="InterPro" id="IPR023214">
    <property type="entry name" value="HAD_sf"/>
</dbReference>
<dbReference type="Proteomes" id="UP000822688">
    <property type="component" value="Chromosome 2"/>
</dbReference>